<dbReference type="GO" id="GO:0016791">
    <property type="term" value="F:phosphatase activity"/>
    <property type="evidence" value="ECO:0007669"/>
    <property type="project" value="TreeGrafter"/>
</dbReference>
<dbReference type="SMART" id="SM00855">
    <property type="entry name" value="PGAM"/>
    <property type="match status" value="1"/>
</dbReference>
<dbReference type="Proteomes" id="UP000272238">
    <property type="component" value="Unassembled WGS sequence"/>
</dbReference>
<evidence type="ECO:0000313" key="4">
    <source>
        <dbReference type="Proteomes" id="UP000272238"/>
    </source>
</evidence>
<dbReference type="PANTHER" id="PTHR48100">
    <property type="entry name" value="BROAD-SPECIFICITY PHOSPHATASE YOR283W-RELATED"/>
    <property type="match status" value="1"/>
</dbReference>
<evidence type="ECO:0000256" key="2">
    <source>
        <dbReference type="PIRSR" id="PIRSR613078-2"/>
    </source>
</evidence>
<feature type="active site" description="Proton donor/acceptor" evidence="1">
    <location>
        <position position="83"/>
    </location>
</feature>
<dbReference type="Gene3D" id="3.40.50.1240">
    <property type="entry name" value="Phosphoglycerate mutase-like"/>
    <property type="match status" value="1"/>
</dbReference>
<dbReference type="Pfam" id="PF00300">
    <property type="entry name" value="His_Phos_1"/>
    <property type="match status" value="1"/>
</dbReference>
<dbReference type="SUPFAM" id="SSF53254">
    <property type="entry name" value="Phosphoglycerate mutase-like"/>
    <property type="match status" value="1"/>
</dbReference>
<organism evidence="3 4">
    <name type="scientific">Ureibacillus endophyticus</name>
    <dbReference type="NCBI Taxonomy" id="1978490"/>
    <lineage>
        <taxon>Bacteria</taxon>
        <taxon>Bacillati</taxon>
        <taxon>Bacillota</taxon>
        <taxon>Bacilli</taxon>
        <taxon>Bacillales</taxon>
        <taxon>Caryophanaceae</taxon>
        <taxon>Ureibacillus</taxon>
    </lineage>
</organism>
<comment type="caution">
    <text evidence="3">The sequence shown here is derived from an EMBL/GenBank/DDBJ whole genome shotgun (WGS) entry which is preliminary data.</text>
</comment>
<dbReference type="GO" id="GO:0005737">
    <property type="term" value="C:cytoplasm"/>
    <property type="evidence" value="ECO:0007669"/>
    <property type="project" value="TreeGrafter"/>
</dbReference>
<dbReference type="RefSeq" id="WP_121213989.1">
    <property type="nucleotide sequence ID" value="NZ_RBZN01000011.1"/>
</dbReference>
<dbReference type="AlphaFoldDB" id="A0A494Z6D2"/>
<evidence type="ECO:0000256" key="1">
    <source>
        <dbReference type="PIRSR" id="PIRSR613078-1"/>
    </source>
</evidence>
<proteinExistence type="predicted"/>
<dbReference type="InterPro" id="IPR029033">
    <property type="entry name" value="His_PPase_superfam"/>
</dbReference>
<dbReference type="EMBL" id="RBZN01000011">
    <property type="protein sequence ID" value="RKQ18045.1"/>
    <property type="molecule type" value="Genomic_DNA"/>
</dbReference>
<dbReference type="OrthoDB" id="9782128at2"/>
<reference evidence="3 4" key="1">
    <citation type="journal article" date="2016" name="Antonie Van Leeuwenhoek">
        <title>Lysinibacillus endophyticus sp. nov., an indole-3-acetic acid producing endophytic bacterium isolated from corn root (Zea mays cv. Xinken-5).</title>
        <authorList>
            <person name="Yu J."/>
            <person name="Guan X."/>
            <person name="Liu C."/>
            <person name="Xiang W."/>
            <person name="Yu Z."/>
            <person name="Liu X."/>
            <person name="Wang G."/>
        </authorList>
    </citation>
    <scope>NUCLEOTIDE SEQUENCE [LARGE SCALE GENOMIC DNA]</scope>
    <source>
        <strain evidence="3 4">DSM 100506</strain>
    </source>
</reference>
<sequence length="208" mass="23983">MSKVELYFVRHGETEWNKEGRLQGWLNSSLTDYGREQVKALQHELQQLTFDAVYSSPLQRAVETAEILVSNTMQIKLDDRLKEIHLGSWQGRKISDIWDEDYDRYFAYCNEPQCYTPDSGESFLQVSARMTELLTDCLNQYKSGKILLITHGVAIRALLMNVLGLDCNQIWVFEEIDGASVTKLVAENNKITVQYIGKIINNHNFIEI</sequence>
<dbReference type="InterPro" id="IPR050275">
    <property type="entry name" value="PGM_Phosphatase"/>
</dbReference>
<gene>
    <name evidence="3" type="ORF">D8M03_06600</name>
</gene>
<name>A0A494Z6D2_9BACL</name>
<evidence type="ECO:0000313" key="3">
    <source>
        <dbReference type="EMBL" id="RKQ18045.1"/>
    </source>
</evidence>
<dbReference type="CDD" id="cd07067">
    <property type="entry name" value="HP_PGM_like"/>
    <property type="match status" value="1"/>
</dbReference>
<dbReference type="InterPro" id="IPR013078">
    <property type="entry name" value="His_Pase_superF_clade-1"/>
</dbReference>
<feature type="binding site" evidence="2">
    <location>
        <begin position="10"/>
        <end position="17"/>
    </location>
    <ligand>
        <name>substrate</name>
    </ligand>
</feature>
<accession>A0A494Z6D2</accession>
<keyword evidence="4" id="KW-1185">Reference proteome</keyword>
<feature type="active site" description="Tele-phosphohistidine intermediate" evidence="1">
    <location>
        <position position="11"/>
    </location>
</feature>
<dbReference type="PANTHER" id="PTHR48100:SF1">
    <property type="entry name" value="HISTIDINE PHOSPHATASE FAMILY PROTEIN-RELATED"/>
    <property type="match status" value="1"/>
</dbReference>
<protein>
    <submittedName>
        <fullName evidence="3">Histidine phosphatase family protein</fullName>
    </submittedName>
</protein>
<feature type="binding site" evidence="2">
    <location>
        <position position="60"/>
    </location>
    <ligand>
        <name>substrate</name>
    </ligand>
</feature>